<dbReference type="GO" id="GO:0005829">
    <property type="term" value="C:cytosol"/>
    <property type="evidence" value="ECO:0007669"/>
    <property type="project" value="TreeGrafter"/>
</dbReference>
<dbReference type="PANTHER" id="PTHR46797">
    <property type="entry name" value="HTH-TYPE TRANSCRIPTIONAL REGULATOR"/>
    <property type="match status" value="1"/>
</dbReference>
<dbReference type="SUPFAM" id="SSF47413">
    <property type="entry name" value="lambda repressor-like DNA-binding domains"/>
    <property type="match status" value="1"/>
</dbReference>
<dbReference type="InterPro" id="IPR011051">
    <property type="entry name" value="RmlC_Cupin_sf"/>
</dbReference>
<dbReference type="CDD" id="cd02209">
    <property type="entry name" value="cupin_XRE_C"/>
    <property type="match status" value="1"/>
</dbReference>
<accession>A0A1I3VY79</accession>
<dbReference type="EMBL" id="FOSN01000001">
    <property type="protein sequence ID" value="SFK00069.1"/>
    <property type="molecule type" value="Genomic_DNA"/>
</dbReference>
<sequence length="208" mass="22470">MPDHDTRPATEELDYARSSNDFRLGVGNRLRLLLAHQGRSLERLAAASGLGEASIGKLADGEITPSLSVLWKIANALGVPVGSLISDRRRRGTFVLRNESKSVISSSDGHFTSRALFPHDSKRLVEFYELNVAPGHEEYCEAHTPGTLESLVVVRGCVEVTSGKEPAQTLGEGDAIVFEADVPHTYRNLGSVAALLYLVISYVNVADA</sequence>
<gene>
    <name evidence="3" type="ORF">SAMN05444581_101198</name>
</gene>
<evidence type="ECO:0000259" key="2">
    <source>
        <dbReference type="PROSITE" id="PS50943"/>
    </source>
</evidence>
<dbReference type="Pfam" id="PF01381">
    <property type="entry name" value="HTH_3"/>
    <property type="match status" value="1"/>
</dbReference>
<dbReference type="InterPro" id="IPR013096">
    <property type="entry name" value="Cupin_2"/>
</dbReference>
<dbReference type="InterPro" id="IPR010982">
    <property type="entry name" value="Lambda_DNA-bd_dom_sf"/>
</dbReference>
<dbReference type="Pfam" id="PF07883">
    <property type="entry name" value="Cupin_2"/>
    <property type="match status" value="1"/>
</dbReference>
<evidence type="ECO:0000313" key="3">
    <source>
        <dbReference type="EMBL" id="SFK00069.1"/>
    </source>
</evidence>
<dbReference type="InterPro" id="IPR014710">
    <property type="entry name" value="RmlC-like_jellyroll"/>
</dbReference>
<evidence type="ECO:0000256" key="1">
    <source>
        <dbReference type="ARBA" id="ARBA00023125"/>
    </source>
</evidence>
<dbReference type="GO" id="GO:0003700">
    <property type="term" value="F:DNA-binding transcription factor activity"/>
    <property type="evidence" value="ECO:0007669"/>
    <property type="project" value="TreeGrafter"/>
</dbReference>
<feature type="domain" description="HTH cro/C1-type" evidence="2">
    <location>
        <begin position="30"/>
        <end position="84"/>
    </location>
</feature>
<keyword evidence="1" id="KW-0238">DNA-binding</keyword>
<name>A0A1I3VY79_9HYPH</name>
<dbReference type="PANTHER" id="PTHR46797:SF1">
    <property type="entry name" value="METHYLPHOSPHONATE SYNTHASE"/>
    <property type="match status" value="1"/>
</dbReference>
<dbReference type="Proteomes" id="UP000198755">
    <property type="component" value="Unassembled WGS sequence"/>
</dbReference>
<dbReference type="Gene3D" id="2.60.120.10">
    <property type="entry name" value="Jelly Rolls"/>
    <property type="match status" value="1"/>
</dbReference>
<dbReference type="InterPro" id="IPR001387">
    <property type="entry name" value="Cro/C1-type_HTH"/>
</dbReference>
<dbReference type="InterPro" id="IPR050807">
    <property type="entry name" value="TransReg_Diox_bact_type"/>
</dbReference>
<dbReference type="GO" id="GO:0003677">
    <property type="term" value="F:DNA binding"/>
    <property type="evidence" value="ECO:0007669"/>
    <property type="project" value="UniProtKB-KW"/>
</dbReference>
<evidence type="ECO:0000313" key="4">
    <source>
        <dbReference type="Proteomes" id="UP000198755"/>
    </source>
</evidence>
<dbReference type="AlphaFoldDB" id="A0A1I3VY79"/>
<keyword evidence="4" id="KW-1185">Reference proteome</keyword>
<reference evidence="3 4" key="1">
    <citation type="submission" date="2016-10" db="EMBL/GenBank/DDBJ databases">
        <authorList>
            <person name="de Groot N.N."/>
        </authorList>
    </citation>
    <scope>NUCLEOTIDE SEQUENCE [LARGE SCALE GENOMIC DNA]</scope>
    <source>
        <strain evidence="3 4">NE2</strain>
    </source>
</reference>
<proteinExistence type="predicted"/>
<dbReference type="PROSITE" id="PS50943">
    <property type="entry name" value="HTH_CROC1"/>
    <property type="match status" value="1"/>
</dbReference>
<dbReference type="Gene3D" id="1.10.260.40">
    <property type="entry name" value="lambda repressor-like DNA-binding domains"/>
    <property type="match status" value="1"/>
</dbReference>
<dbReference type="SMART" id="SM00530">
    <property type="entry name" value="HTH_XRE"/>
    <property type="match status" value="1"/>
</dbReference>
<dbReference type="STRING" id="1612308.SAMN05444581_101198"/>
<protein>
    <submittedName>
        <fullName evidence="3">Transcriptional regulator, contains XRE-family HTH domain</fullName>
    </submittedName>
</protein>
<organism evidence="3 4">
    <name type="scientific">Methylocapsa palsarum</name>
    <dbReference type="NCBI Taxonomy" id="1612308"/>
    <lineage>
        <taxon>Bacteria</taxon>
        <taxon>Pseudomonadati</taxon>
        <taxon>Pseudomonadota</taxon>
        <taxon>Alphaproteobacteria</taxon>
        <taxon>Hyphomicrobiales</taxon>
        <taxon>Beijerinckiaceae</taxon>
        <taxon>Methylocapsa</taxon>
    </lineage>
</organism>
<dbReference type="CDD" id="cd00093">
    <property type="entry name" value="HTH_XRE"/>
    <property type="match status" value="1"/>
</dbReference>
<dbReference type="SUPFAM" id="SSF51182">
    <property type="entry name" value="RmlC-like cupins"/>
    <property type="match status" value="1"/>
</dbReference>